<reference evidence="1 2" key="1">
    <citation type="submission" date="2021-06" db="EMBL/GenBank/DDBJ databases">
        <authorList>
            <person name="Palmer J.M."/>
        </authorList>
    </citation>
    <scope>NUCLEOTIDE SEQUENCE [LARGE SCALE GENOMIC DNA]</scope>
    <source>
        <strain evidence="2">if_2019</strain>
        <tissue evidence="1">Muscle</tissue>
    </source>
</reference>
<keyword evidence="2" id="KW-1185">Reference proteome</keyword>
<organism evidence="1 2">
    <name type="scientific">Ilyodon furcidens</name>
    <name type="common">goldbreast splitfin</name>
    <dbReference type="NCBI Taxonomy" id="33524"/>
    <lineage>
        <taxon>Eukaryota</taxon>
        <taxon>Metazoa</taxon>
        <taxon>Chordata</taxon>
        <taxon>Craniata</taxon>
        <taxon>Vertebrata</taxon>
        <taxon>Euteleostomi</taxon>
        <taxon>Actinopterygii</taxon>
        <taxon>Neopterygii</taxon>
        <taxon>Teleostei</taxon>
        <taxon>Neoteleostei</taxon>
        <taxon>Acanthomorphata</taxon>
        <taxon>Ovalentaria</taxon>
        <taxon>Atherinomorphae</taxon>
        <taxon>Cyprinodontiformes</taxon>
        <taxon>Goodeidae</taxon>
        <taxon>Ilyodon</taxon>
    </lineage>
</organism>
<protein>
    <submittedName>
        <fullName evidence="1">Uncharacterized protein</fullName>
    </submittedName>
</protein>
<evidence type="ECO:0000313" key="1">
    <source>
        <dbReference type="EMBL" id="MEQ2226179.1"/>
    </source>
</evidence>
<proteinExistence type="predicted"/>
<accession>A0ABV0T002</accession>
<dbReference type="Proteomes" id="UP001482620">
    <property type="component" value="Unassembled WGS sequence"/>
</dbReference>
<name>A0ABV0T002_9TELE</name>
<sequence>MLKSCTFVTSAFRRCIRTAVQIQTPRVVNTWRLVSVTGNRNTLQKQITVTDSASQQCCLCVYAPISCVQIFLNIQSKVIKTWRQLNKEKHTNCSSSTQRSKICFFFMSVAEFSNHLYPYTLITKLKIIKSN</sequence>
<comment type="caution">
    <text evidence="1">The sequence shown here is derived from an EMBL/GenBank/DDBJ whole genome shotgun (WGS) entry which is preliminary data.</text>
</comment>
<evidence type="ECO:0000313" key="2">
    <source>
        <dbReference type="Proteomes" id="UP001482620"/>
    </source>
</evidence>
<dbReference type="EMBL" id="JAHRIQ010014571">
    <property type="protein sequence ID" value="MEQ2226179.1"/>
    <property type="molecule type" value="Genomic_DNA"/>
</dbReference>
<gene>
    <name evidence="1" type="ORF">ILYODFUR_024855</name>
</gene>